<evidence type="ECO:0000313" key="8">
    <source>
        <dbReference type="EMBL" id="KAK9147320.1"/>
    </source>
</evidence>
<reference evidence="8 9" key="1">
    <citation type="submission" date="2024-01" db="EMBL/GenBank/DDBJ databases">
        <title>Genome assemblies of Stephania.</title>
        <authorList>
            <person name="Yang L."/>
        </authorList>
    </citation>
    <scope>NUCLEOTIDE SEQUENCE [LARGE SCALE GENOMIC DNA]</scope>
    <source>
        <strain evidence="8">JXDWG</strain>
        <tissue evidence="8">Leaf</tissue>
    </source>
</reference>
<evidence type="ECO:0000256" key="6">
    <source>
        <dbReference type="SAM" id="MobiDB-lite"/>
    </source>
</evidence>
<feature type="compositionally biased region" description="Acidic residues" evidence="6">
    <location>
        <begin position="66"/>
        <end position="76"/>
    </location>
</feature>
<evidence type="ECO:0000256" key="3">
    <source>
        <dbReference type="ARBA" id="ARBA00023125"/>
    </source>
</evidence>
<dbReference type="PANTHER" id="PTHR31194:SF140">
    <property type="entry name" value="ETHYLENE-RESPONSIVE TRANSCRIPTION FACTOR CRF2"/>
    <property type="match status" value="1"/>
</dbReference>
<protein>
    <recommendedName>
        <fullName evidence="7">AP2/ERF domain-containing protein</fullName>
    </recommendedName>
</protein>
<organism evidence="8 9">
    <name type="scientific">Stephania cephalantha</name>
    <dbReference type="NCBI Taxonomy" id="152367"/>
    <lineage>
        <taxon>Eukaryota</taxon>
        <taxon>Viridiplantae</taxon>
        <taxon>Streptophyta</taxon>
        <taxon>Embryophyta</taxon>
        <taxon>Tracheophyta</taxon>
        <taxon>Spermatophyta</taxon>
        <taxon>Magnoliopsida</taxon>
        <taxon>Ranunculales</taxon>
        <taxon>Menispermaceae</taxon>
        <taxon>Menispermoideae</taxon>
        <taxon>Cissampelideae</taxon>
        <taxon>Stephania</taxon>
    </lineage>
</organism>
<evidence type="ECO:0000256" key="4">
    <source>
        <dbReference type="ARBA" id="ARBA00023163"/>
    </source>
</evidence>
<feature type="compositionally biased region" description="Low complexity" evidence="6">
    <location>
        <begin position="242"/>
        <end position="261"/>
    </location>
</feature>
<dbReference type="EMBL" id="JBBNAG010000003">
    <property type="protein sequence ID" value="KAK9147320.1"/>
    <property type="molecule type" value="Genomic_DNA"/>
</dbReference>
<comment type="caution">
    <text evidence="8">The sequence shown here is derived from an EMBL/GenBank/DDBJ whole genome shotgun (WGS) entry which is preliminary data.</text>
</comment>
<dbReference type="InterPro" id="IPR050913">
    <property type="entry name" value="AP2/ERF_ERF"/>
</dbReference>
<dbReference type="CDD" id="cd00018">
    <property type="entry name" value="AP2"/>
    <property type="match status" value="1"/>
</dbReference>
<evidence type="ECO:0000313" key="9">
    <source>
        <dbReference type="Proteomes" id="UP001419268"/>
    </source>
</evidence>
<accession>A0AAP0K8J3</accession>
<name>A0AAP0K8J3_9MAGN</name>
<feature type="domain" description="AP2/ERF" evidence="7">
    <location>
        <begin position="144"/>
        <end position="201"/>
    </location>
</feature>
<dbReference type="GO" id="GO:0003677">
    <property type="term" value="F:DNA binding"/>
    <property type="evidence" value="ECO:0007669"/>
    <property type="project" value="UniProtKB-KW"/>
</dbReference>
<dbReference type="Proteomes" id="UP001419268">
    <property type="component" value="Unassembled WGS sequence"/>
</dbReference>
<dbReference type="Pfam" id="PF00847">
    <property type="entry name" value="AP2"/>
    <property type="match status" value="1"/>
</dbReference>
<evidence type="ECO:0000256" key="5">
    <source>
        <dbReference type="ARBA" id="ARBA00023242"/>
    </source>
</evidence>
<sequence length="382" mass="41901">MEQSVFSHVKYSEHRQVTRKFVKLPKPSNADAREICRSVNGGGGGGGGGARTVRFSVTDGDATDSSSDDEDEEEEHAADALFGRHRVKRYINEVTIDASTRDFSNGGVCRSRSTAVTNKKKTTSSAAAAAARSLRRPVNSTGKKFRGVRQRPWGKWAAEIRDPARRVRLWLGTYDTAEEAAQVYDAAAIRLRGPDALTNFSKSSSKPDKLSGYDSATEDSHSHSHSHHRRGLSSPTSVLHYATSSSASAATSTVEESSSKSQLLRIKEEEEDTRSCGATTDDHDSNVIDNQLLGEFFAFDSSSPPLFNELMDFPAPSMTDLFDDGAIVTERFGSWSYWRDFGDNFLDPCTDLAPFPWESNDYFEEIGDLFNSSDSISSVTAV</sequence>
<dbReference type="GO" id="GO:0005634">
    <property type="term" value="C:nucleus"/>
    <property type="evidence" value="ECO:0007669"/>
    <property type="project" value="UniProtKB-SubCell"/>
</dbReference>
<dbReference type="PRINTS" id="PR00367">
    <property type="entry name" value="ETHRSPELEMNT"/>
</dbReference>
<proteinExistence type="predicted"/>
<dbReference type="SUPFAM" id="SSF54171">
    <property type="entry name" value="DNA-binding domain"/>
    <property type="match status" value="1"/>
</dbReference>
<dbReference type="InterPro" id="IPR001471">
    <property type="entry name" value="AP2/ERF_dom"/>
</dbReference>
<dbReference type="FunFam" id="3.30.730.10:FF:000001">
    <property type="entry name" value="Ethylene-responsive transcription factor 2"/>
    <property type="match status" value="1"/>
</dbReference>
<evidence type="ECO:0000259" key="7">
    <source>
        <dbReference type="PROSITE" id="PS51032"/>
    </source>
</evidence>
<comment type="subcellular location">
    <subcellularLocation>
        <location evidence="1">Nucleus</location>
    </subcellularLocation>
</comment>
<dbReference type="PROSITE" id="PS51032">
    <property type="entry name" value="AP2_ERF"/>
    <property type="match status" value="1"/>
</dbReference>
<feature type="region of interest" description="Disordered" evidence="6">
    <location>
        <begin position="197"/>
        <end position="282"/>
    </location>
</feature>
<feature type="compositionally biased region" description="Gly residues" evidence="6">
    <location>
        <begin position="40"/>
        <end position="50"/>
    </location>
</feature>
<keyword evidence="2" id="KW-0805">Transcription regulation</keyword>
<feature type="region of interest" description="Disordered" evidence="6">
    <location>
        <begin position="35"/>
        <end position="77"/>
    </location>
</feature>
<keyword evidence="4" id="KW-0804">Transcription</keyword>
<evidence type="ECO:0000256" key="1">
    <source>
        <dbReference type="ARBA" id="ARBA00004123"/>
    </source>
</evidence>
<gene>
    <name evidence="8" type="ORF">Scep_006077</name>
</gene>
<keyword evidence="3" id="KW-0238">DNA-binding</keyword>
<keyword evidence="5" id="KW-0539">Nucleus</keyword>
<dbReference type="InterPro" id="IPR016177">
    <property type="entry name" value="DNA-bd_dom_sf"/>
</dbReference>
<evidence type="ECO:0000256" key="2">
    <source>
        <dbReference type="ARBA" id="ARBA00023015"/>
    </source>
</evidence>
<dbReference type="GO" id="GO:0003700">
    <property type="term" value="F:DNA-binding transcription factor activity"/>
    <property type="evidence" value="ECO:0007669"/>
    <property type="project" value="InterPro"/>
</dbReference>
<dbReference type="AlphaFoldDB" id="A0AAP0K8J3"/>
<dbReference type="SMART" id="SM00380">
    <property type="entry name" value="AP2"/>
    <property type="match status" value="1"/>
</dbReference>
<dbReference type="InterPro" id="IPR036955">
    <property type="entry name" value="AP2/ERF_dom_sf"/>
</dbReference>
<keyword evidence="9" id="KW-1185">Reference proteome</keyword>
<dbReference type="PANTHER" id="PTHR31194">
    <property type="entry name" value="SHN SHINE , DNA BINDING / TRANSCRIPTION FACTOR"/>
    <property type="match status" value="1"/>
</dbReference>
<dbReference type="Gene3D" id="3.30.730.10">
    <property type="entry name" value="AP2/ERF domain"/>
    <property type="match status" value="1"/>
</dbReference>